<accession>A0ABT4CED5</accession>
<dbReference type="EMBL" id="JAPPUX010000004">
    <property type="protein sequence ID" value="MCY4727343.1"/>
    <property type="molecule type" value="Genomic_DNA"/>
</dbReference>
<sequence>MMVRDGAAGAGSAGRLPHSVVARSRDERREDARDRAVLEYGDRADAALDVLELLELAWHDSHGDVTPPTDVVDDVWVVAAGDLAHLASASRLAVADRRDLRLAADEVRARG</sequence>
<organism evidence="2 3">
    <name type="scientific">Nocardioides pini</name>
    <dbReference type="NCBI Taxonomy" id="2975053"/>
    <lineage>
        <taxon>Bacteria</taxon>
        <taxon>Bacillati</taxon>
        <taxon>Actinomycetota</taxon>
        <taxon>Actinomycetes</taxon>
        <taxon>Propionibacteriales</taxon>
        <taxon>Nocardioidaceae</taxon>
        <taxon>Nocardioides</taxon>
    </lineage>
</organism>
<dbReference type="RefSeq" id="WP_268112304.1">
    <property type="nucleotide sequence ID" value="NZ_JAPPUX010000004.1"/>
</dbReference>
<evidence type="ECO:0000313" key="2">
    <source>
        <dbReference type="EMBL" id="MCY4727343.1"/>
    </source>
</evidence>
<dbReference type="Proteomes" id="UP001074726">
    <property type="component" value="Unassembled WGS sequence"/>
</dbReference>
<gene>
    <name evidence="2" type="ORF">NYO98_13730</name>
</gene>
<proteinExistence type="predicted"/>
<evidence type="ECO:0000256" key="1">
    <source>
        <dbReference type="SAM" id="MobiDB-lite"/>
    </source>
</evidence>
<keyword evidence="3" id="KW-1185">Reference proteome</keyword>
<feature type="region of interest" description="Disordered" evidence="1">
    <location>
        <begin position="1"/>
        <end position="31"/>
    </location>
</feature>
<name>A0ABT4CED5_9ACTN</name>
<comment type="caution">
    <text evidence="2">The sequence shown here is derived from an EMBL/GenBank/DDBJ whole genome shotgun (WGS) entry which is preliminary data.</text>
</comment>
<reference evidence="2" key="1">
    <citation type="submission" date="2022-08" db="EMBL/GenBank/DDBJ databases">
        <title>Genome sequencing of Nocardioides sp. STR2.</title>
        <authorList>
            <person name="So Y."/>
        </authorList>
    </citation>
    <scope>NUCLEOTIDE SEQUENCE</scope>
    <source>
        <strain evidence="2">STR2</strain>
    </source>
</reference>
<protein>
    <submittedName>
        <fullName evidence="2">Uncharacterized protein</fullName>
    </submittedName>
</protein>
<evidence type="ECO:0000313" key="3">
    <source>
        <dbReference type="Proteomes" id="UP001074726"/>
    </source>
</evidence>